<dbReference type="PROSITE" id="PS51257">
    <property type="entry name" value="PROKAR_LIPOPROTEIN"/>
    <property type="match status" value="1"/>
</dbReference>
<dbReference type="InterPro" id="IPR003715">
    <property type="entry name" value="Poly_export_N"/>
</dbReference>
<keyword evidence="15" id="KW-1133">Transmembrane helix</keyword>
<gene>
    <name evidence="18" type="ORF">MTP09_02580</name>
</gene>
<evidence type="ECO:0000256" key="7">
    <source>
        <dbReference type="ARBA" id="ARBA00022729"/>
    </source>
</evidence>
<keyword evidence="13" id="KW-0998">Cell outer membrane</keyword>
<keyword evidence="4" id="KW-1134">Transmembrane beta strand</keyword>
<dbReference type="EMBL" id="CP094532">
    <property type="protein sequence ID" value="UOE41545.1"/>
    <property type="molecule type" value="Genomic_DNA"/>
</dbReference>
<feature type="domain" description="SLBB" evidence="17">
    <location>
        <begin position="143"/>
        <end position="222"/>
    </location>
</feature>
<evidence type="ECO:0000259" key="16">
    <source>
        <dbReference type="Pfam" id="PF02563"/>
    </source>
</evidence>
<evidence type="ECO:0000256" key="11">
    <source>
        <dbReference type="ARBA" id="ARBA00023136"/>
    </source>
</evidence>
<evidence type="ECO:0000256" key="8">
    <source>
        <dbReference type="ARBA" id="ARBA00023047"/>
    </source>
</evidence>
<dbReference type="Gene3D" id="3.10.560.10">
    <property type="entry name" value="Outer membrane lipoprotein wza domain like"/>
    <property type="match status" value="1"/>
</dbReference>
<evidence type="ECO:0000256" key="4">
    <source>
        <dbReference type="ARBA" id="ARBA00022452"/>
    </source>
</evidence>
<dbReference type="Pfam" id="PF02563">
    <property type="entry name" value="Poly_export"/>
    <property type="match status" value="1"/>
</dbReference>
<feature type="domain" description="Polysaccharide export protein N-terminal" evidence="16">
    <location>
        <begin position="48"/>
        <end position="139"/>
    </location>
</feature>
<dbReference type="PANTHER" id="PTHR33619">
    <property type="entry name" value="POLYSACCHARIDE EXPORT PROTEIN GFCE-RELATED"/>
    <property type="match status" value="1"/>
</dbReference>
<evidence type="ECO:0000256" key="6">
    <source>
        <dbReference type="ARBA" id="ARBA00022692"/>
    </source>
</evidence>
<dbReference type="RefSeq" id="WP_243550355.1">
    <property type="nucleotide sequence ID" value="NZ_CP094532.1"/>
</dbReference>
<keyword evidence="9" id="KW-0406">Ion transport</keyword>
<proteinExistence type="inferred from homology"/>
<dbReference type="PANTHER" id="PTHR33619:SF3">
    <property type="entry name" value="POLYSACCHARIDE EXPORT PROTEIN GFCE-RELATED"/>
    <property type="match status" value="1"/>
</dbReference>
<evidence type="ECO:0000256" key="13">
    <source>
        <dbReference type="ARBA" id="ARBA00023237"/>
    </source>
</evidence>
<keyword evidence="7" id="KW-0732">Signal</keyword>
<keyword evidence="6 15" id="KW-0812">Transmembrane</keyword>
<evidence type="ECO:0000256" key="12">
    <source>
        <dbReference type="ARBA" id="ARBA00023139"/>
    </source>
</evidence>
<evidence type="ECO:0000259" key="17">
    <source>
        <dbReference type="Pfam" id="PF22461"/>
    </source>
</evidence>
<keyword evidence="11 15" id="KW-0472">Membrane</keyword>
<evidence type="ECO:0000256" key="5">
    <source>
        <dbReference type="ARBA" id="ARBA00022597"/>
    </source>
</evidence>
<keyword evidence="5" id="KW-0762">Sugar transport</keyword>
<protein>
    <submittedName>
        <fullName evidence="18">Polysaccharide biosynthesis/export family protein</fullName>
    </submittedName>
</protein>
<accession>A0ABY4BYE4</accession>
<organism evidence="18 19">
    <name type="scientific">Chryseobacterium suipulveris</name>
    <dbReference type="NCBI Taxonomy" id="2929800"/>
    <lineage>
        <taxon>Bacteria</taxon>
        <taxon>Pseudomonadati</taxon>
        <taxon>Bacteroidota</taxon>
        <taxon>Flavobacteriia</taxon>
        <taxon>Flavobacteriales</taxon>
        <taxon>Weeksellaceae</taxon>
        <taxon>Chryseobacterium group</taxon>
        <taxon>Chryseobacterium</taxon>
    </lineage>
</organism>
<keyword evidence="19" id="KW-1185">Reference proteome</keyword>
<comment type="subcellular location">
    <subcellularLocation>
        <location evidence="1">Cell outer membrane</location>
        <topology evidence="1">Multi-pass membrane protein</topology>
    </subcellularLocation>
</comment>
<keyword evidence="3" id="KW-0813">Transport</keyword>
<name>A0ABY4BYE4_9FLAO</name>
<evidence type="ECO:0000256" key="15">
    <source>
        <dbReference type="SAM" id="Phobius"/>
    </source>
</evidence>
<evidence type="ECO:0000256" key="2">
    <source>
        <dbReference type="ARBA" id="ARBA00009450"/>
    </source>
</evidence>
<comment type="similarity">
    <text evidence="2">Belongs to the BexD/CtrA/VexA family.</text>
</comment>
<keyword evidence="14" id="KW-0449">Lipoprotein</keyword>
<sequence length="261" mass="29119">MNKNIPWFLCVIFFITACKTKEKTSQLNYMQNVEQVAVEASMKNAYPTIQIGDNLLIYVTAKNMDVVRPFNQNYYSTQTSTAVNAPSSEKPYIVDTSYEIDFPTLGKINVQNKTVEAIKQELTTQISKYVINPTVTVRLANFKVTVLGEVARPGIVGVPEGQTNLLAALGLAGDVTMYADRRNVLIVRNADNEISKHRIDMMDANFINSPYFQLKQNDVIYVASNENKEKVARQDPNTGIYIAVAGMVIGLAGIFITIFKK</sequence>
<evidence type="ECO:0000256" key="14">
    <source>
        <dbReference type="ARBA" id="ARBA00023288"/>
    </source>
</evidence>
<dbReference type="Pfam" id="PF22461">
    <property type="entry name" value="SLBB_2"/>
    <property type="match status" value="1"/>
</dbReference>
<evidence type="ECO:0000256" key="3">
    <source>
        <dbReference type="ARBA" id="ARBA00022448"/>
    </source>
</evidence>
<evidence type="ECO:0000313" key="19">
    <source>
        <dbReference type="Proteomes" id="UP000831460"/>
    </source>
</evidence>
<evidence type="ECO:0000256" key="1">
    <source>
        <dbReference type="ARBA" id="ARBA00004571"/>
    </source>
</evidence>
<feature type="transmembrane region" description="Helical" evidence="15">
    <location>
        <begin position="240"/>
        <end position="259"/>
    </location>
</feature>
<reference evidence="18 19" key="1">
    <citation type="submission" date="2022-03" db="EMBL/GenBank/DDBJ databases">
        <title>Chryseobacterium sp. isolated from particulate matters in swine house.</title>
        <authorList>
            <person name="Won M."/>
            <person name="Kim S.-J."/>
            <person name="Kwon S.-W."/>
        </authorList>
    </citation>
    <scope>NUCLEOTIDE SEQUENCE [LARGE SCALE GENOMIC DNA]</scope>
    <source>
        <strain evidence="18 19">SC2-2</strain>
    </source>
</reference>
<evidence type="ECO:0000256" key="10">
    <source>
        <dbReference type="ARBA" id="ARBA00023114"/>
    </source>
</evidence>
<keyword evidence="8" id="KW-0625">Polysaccharide transport</keyword>
<dbReference type="InterPro" id="IPR054765">
    <property type="entry name" value="SLBB_dom"/>
</dbReference>
<dbReference type="Proteomes" id="UP000831460">
    <property type="component" value="Chromosome"/>
</dbReference>
<keyword evidence="10" id="KW-0626">Porin</keyword>
<evidence type="ECO:0000313" key="18">
    <source>
        <dbReference type="EMBL" id="UOE41545.1"/>
    </source>
</evidence>
<keyword evidence="12" id="KW-0564">Palmitate</keyword>
<evidence type="ECO:0000256" key="9">
    <source>
        <dbReference type="ARBA" id="ARBA00023065"/>
    </source>
</evidence>
<dbReference type="InterPro" id="IPR049712">
    <property type="entry name" value="Poly_export"/>
</dbReference>